<dbReference type="EMBL" id="BMOY01000025">
    <property type="protein sequence ID" value="GGJ08411.1"/>
    <property type="molecule type" value="Genomic_DNA"/>
</dbReference>
<dbReference type="InterPro" id="IPR017853">
    <property type="entry name" value="GH"/>
</dbReference>
<dbReference type="InterPro" id="IPR036156">
    <property type="entry name" value="Beta-gal/glucu_dom_sf"/>
</dbReference>
<name>A0A917KEQ7_9BACL</name>
<dbReference type="GO" id="GO:0004553">
    <property type="term" value="F:hydrolase activity, hydrolyzing O-glycosyl compounds"/>
    <property type="evidence" value="ECO:0007669"/>
    <property type="project" value="InterPro"/>
</dbReference>
<dbReference type="RefSeq" id="WP_229776682.1">
    <property type="nucleotide sequence ID" value="NZ_BMOY01000025.1"/>
</dbReference>
<feature type="domain" description="Glycoside hydrolase family 2 catalytic" evidence="5">
    <location>
        <begin position="309"/>
        <end position="472"/>
    </location>
</feature>
<dbReference type="InterPro" id="IPR006101">
    <property type="entry name" value="Glyco_hydro_2"/>
</dbReference>
<evidence type="ECO:0000256" key="3">
    <source>
        <dbReference type="ARBA" id="ARBA00023295"/>
    </source>
</evidence>
<comment type="similarity">
    <text evidence="1">Belongs to the glycosyl hydrolase 2 family.</text>
</comment>
<accession>A0A917KEQ7</accession>
<dbReference type="InterPro" id="IPR013783">
    <property type="entry name" value="Ig-like_fold"/>
</dbReference>
<comment type="caution">
    <text evidence="7">The sequence shown here is derived from an EMBL/GenBank/DDBJ whole genome shotgun (WGS) entry which is preliminary data.</text>
</comment>
<dbReference type="PANTHER" id="PTHR42732:SF2">
    <property type="entry name" value="BETA-MANNOSIDASE"/>
    <property type="match status" value="1"/>
</dbReference>
<feature type="domain" description="Glycoside hydrolase family 2 immunoglobulin-like beta-sandwich" evidence="4">
    <location>
        <begin position="185"/>
        <end position="294"/>
    </location>
</feature>
<keyword evidence="8" id="KW-1185">Reference proteome</keyword>
<evidence type="ECO:0000256" key="2">
    <source>
        <dbReference type="ARBA" id="ARBA00022801"/>
    </source>
</evidence>
<evidence type="ECO:0000313" key="7">
    <source>
        <dbReference type="EMBL" id="GGJ08411.1"/>
    </source>
</evidence>
<evidence type="ECO:0000259" key="6">
    <source>
        <dbReference type="Pfam" id="PF02837"/>
    </source>
</evidence>
<dbReference type="PANTHER" id="PTHR42732">
    <property type="entry name" value="BETA-GALACTOSIDASE"/>
    <property type="match status" value="1"/>
</dbReference>
<protein>
    <recommendedName>
        <fullName evidence="9">Beta-galactosidase</fullName>
    </recommendedName>
</protein>
<dbReference type="Gene3D" id="2.60.120.260">
    <property type="entry name" value="Galactose-binding domain-like"/>
    <property type="match status" value="1"/>
</dbReference>
<reference evidence="7" key="1">
    <citation type="journal article" date="2014" name="Int. J. Syst. Evol. Microbiol.">
        <title>Complete genome sequence of Corynebacterium casei LMG S-19264T (=DSM 44701T), isolated from a smear-ripened cheese.</title>
        <authorList>
            <consortium name="US DOE Joint Genome Institute (JGI-PGF)"/>
            <person name="Walter F."/>
            <person name="Albersmeier A."/>
            <person name="Kalinowski J."/>
            <person name="Ruckert C."/>
        </authorList>
    </citation>
    <scope>NUCLEOTIDE SEQUENCE</scope>
    <source>
        <strain evidence="7">JCM 18487</strain>
    </source>
</reference>
<evidence type="ECO:0008006" key="9">
    <source>
        <dbReference type="Google" id="ProtNLM"/>
    </source>
</evidence>
<sequence>MIVTMKDTTWEVRPEFPRPDFARADWHNLNGAWRFAFDPEDVGLAQSWPVDGPPGERTIVVPFSWASPLSGIGEDVRGVGWYTRDVAWQPQHRDGRVILRFGAVDYRADVWVNGVHVGSHEGGYAPFDLDITPAWRRDGDNRIVVRVEDYDLPHQTRGKQGYGEIRGIWQPVWLEGRPANHLLAVRFVTHLDGTVDVSGTIRVHRRGRARLTFSFPDGGVAHAVELALPEAGEAPFATSFRVEEPRLWSPDDPYLYEGVVRLCTMADGADETDGAGEADSAGEIDEVRTYFGIREIRAERWDGRPYRWLLLNGKPVFLNGTLDQSFHPEGFFTFPSDEVMRDEIWRLKRLGLNCVRIHIKPEDPRKLYWADKLGILVMADMPCFWGEPTEAARSAYLREAEAVIHRDFNHPSIFAWVMFNETWGLFSHVDGRRVYTEETKAWVREVYRWAKRLDPTRLVEDNSACNYDHVESDLNTWHFYIHGYEAVRDHVAHAVERTYPGSDWNYAEGYVQSDAPLMNSECGAVWGVEGSAGDSDLAWHYHYMLNEFRRHDKLCGFVFTEFHDVVNEWNGYYRLDRSDKDFGYPWFDPSLSLRTFHQPDFLVLDGPPCRTVKPGETVRVPVWKSSFTDTHHGHDLRLRWYVWYDHFGQRRIVAAGERMVHWDGYGVAPLGEIEAAMPGEDALAVLVVRLETPDGRVVAANFTTFDVQSGVPGGQYDLPGRWWSVAPHAYTEASFPLAWRALGGHKANFAHAGAVTYEVALPGIGPLRQLNGIDIFFEASAKMVLPKDERRDAVDVAAHDYMQGDRVDPGRNPNSYFMTDEQRHPSWLEVYVDGERVAAACLPDDPADARGVLSWHYQPQTRRLEEAGSYGYLQRVTVPSRLLPRIVEKGGLTLTLAVPGARSGGEAWCRRADGLAAGLAADAGAGQSGGLALYGRNAGRYPMDIVVWGY</sequence>
<evidence type="ECO:0000313" key="8">
    <source>
        <dbReference type="Proteomes" id="UP000637695"/>
    </source>
</evidence>
<dbReference type="Pfam" id="PF00703">
    <property type="entry name" value="Glyco_hydro_2"/>
    <property type="match status" value="1"/>
</dbReference>
<evidence type="ECO:0000256" key="1">
    <source>
        <dbReference type="ARBA" id="ARBA00007401"/>
    </source>
</evidence>
<dbReference type="SUPFAM" id="SSF49303">
    <property type="entry name" value="beta-Galactosidase/glucuronidase domain"/>
    <property type="match status" value="1"/>
</dbReference>
<feature type="domain" description="Glycosyl hydrolases family 2 sugar binding" evidence="6">
    <location>
        <begin position="28"/>
        <end position="151"/>
    </location>
</feature>
<keyword evidence="2" id="KW-0378">Hydrolase</keyword>
<keyword evidence="3" id="KW-0326">Glycosidase</keyword>
<dbReference type="Gene3D" id="2.60.40.10">
    <property type="entry name" value="Immunoglobulins"/>
    <property type="match status" value="1"/>
</dbReference>
<dbReference type="InterPro" id="IPR051913">
    <property type="entry name" value="GH2_Domain-Containing"/>
</dbReference>
<evidence type="ECO:0000259" key="5">
    <source>
        <dbReference type="Pfam" id="PF02836"/>
    </source>
</evidence>
<dbReference type="PRINTS" id="PR00132">
    <property type="entry name" value="GLHYDRLASE2"/>
</dbReference>
<dbReference type="InterPro" id="IPR008979">
    <property type="entry name" value="Galactose-bd-like_sf"/>
</dbReference>
<evidence type="ECO:0000259" key="4">
    <source>
        <dbReference type="Pfam" id="PF00703"/>
    </source>
</evidence>
<dbReference type="SUPFAM" id="SSF49785">
    <property type="entry name" value="Galactose-binding domain-like"/>
    <property type="match status" value="1"/>
</dbReference>
<dbReference type="InterPro" id="IPR006103">
    <property type="entry name" value="Glyco_hydro_2_cat"/>
</dbReference>
<gene>
    <name evidence="7" type="ORF">GCM10010885_16900</name>
</gene>
<proteinExistence type="inferred from homology"/>
<organism evidence="7 8">
    <name type="scientific">Alicyclobacillus cellulosilyticus</name>
    <dbReference type="NCBI Taxonomy" id="1003997"/>
    <lineage>
        <taxon>Bacteria</taxon>
        <taxon>Bacillati</taxon>
        <taxon>Bacillota</taxon>
        <taxon>Bacilli</taxon>
        <taxon>Bacillales</taxon>
        <taxon>Alicyclobacillaceae</taxon>
        <taxon>Alicyclobacillus</taxon>
    </lineage>
</organism>
<dbReference type="AlphaFoldDB" id="A0A917KEQ7"/>
<reference evidence="7" key="2">
    <citation type="submission" date="2020-09" db="EMBL/GenBank/DDBJ databases">
        <authorList>
            <person name="Sun Q."/>
            <person name="Ohkuma M."/>
        </authorList>
    </citation>
    <scope>NUCLEOTIDE SEQUENCE</scope>
    <source>
        <strain evidence="7">JCM 18487</strain>
    </source>
</reference>
<dbReference type="Pfam" id="PF02837">
    <property type="entry name" value="Glyco_hydro_2_N"/>
    <property type="match status" value="1"/>
</dbReference>
<dbReference type="GO" id="GO:0005975">
    <property type="term" value="P:carbohydrate metabolic process"/>
    <property type="evidence" value="ECO:0007669"/>
    <property type="project" value="InterPro"/>
</dbReference>
<dbReference type="Gene3D" id="3.20.20.80">
    <property type="entry name" value="Glycosidases"/>
    <property type="match status" value="1"/>
</dbReference>
<dbReference type="Proteomes" id="UP000637695">
    <property type="component" value="Unassembled WGS sequence"/>
</dbReference>
<dbReference type="InterPro" id="IPR006104">
    <property type="entry name" value="Glyco_hydro_2_N"/>
</dbReference>
<dbReference type="SUPFAM" id="SSF51445">
    <property type="entry name" value="(Trans)glycosidases"/>
    <property type="match status" value="1"/>
</dbReference>
<dbReference type="InterPro" id="IPR006102">
    <property type="entry name" value="Ig-like_GH2"/>
</dbReference>
<dbReference type="Pfam" id="PF02836">
    <property type="entry name" value="Glyco_hydro_2_C"/>
    <property type="match status" value="1"/>
</dbReference>